<comment type="caution">
    <text evidence="1">The sequence shown here is derived from an EMBL/GenBank/DDBJ whole genome shotgun (WGS) entry which is preliminary data.</text>
</comment>
<sequence>MSTFPQPFTSTVSHWQATNRGKDSLFGYNKDKALPGDVVDYCVVGAGMAGATTAYRLTRPGVEEGKRVVILEAKDVASGACKSPHLTLNLPTHPHI</sequence>
<protein>
    <recommendedName>
        <fullName evidence="3">FAD dependent oxidoreductase domain-containing protein</fullName>
    </recommendedName>
</protein>
<reference evidence="1 2" key="1">
    <citation type="submission" date="2017-05" db="EMBL/GenBank/DDBJ databases">
        <title>The Genome Sequence of Tsuchiyaea wingfieldii DSM 27421.</title>
        <authorList>
            <person name="Cuomo C."/>
            <person name="Passer A."/>
            <person name="Billmyre B."/>
            <person name="Heitman J."/>
        </authorList>
    </citation>
    <scope>NUCLEOTIDE SEQUENCE [LARGE SCALE GENOMIC DNA]</scope>
    <source>
        <strain evidence="1 2">DSM 27421</strain>
    </source>
</reference>
<dbReference type="Gene3D" id="3.50.50.60">
    <property type="entry name" value="FAD/NAD(P)-binding domain"/>
    <property type="match status" value="1"/>
</dbReference>
<organism evidence="1 2">
    <name type="scientific">Cryptococcus floricola</name>
    <dbReference type="NCBI Taxonomy" id="2591691"/>
    <lineage>
        <taxon>Eukaryota</taxon>
        <taxon>Fungi</taxon>
        <taxon>Dikarya</taxon>
        <taxon>Basidiomycota</taxon>
        <taxon>Agaricomycotina</taxon>
        <taxon>Tremellomycetes</taxon>
        <taxon>Tremellales</taxon>
        <taxon>Cryptococcaceae</taxon>
        <taxon>Cryptococcus</taxon>
    </lineage>
</organism>
<gene>
    <name evidence="1" type="ORF">B9479_007661</name>
</gene>
<evidence type="ECO:0000313" key="1">
    <source>
        <dbReference type="EMBL" id="TYJ51751.1"/>
    </source>
</evidence>
<proteinExistence type="predicted"/>
<dbReference type="SUPFAM" id="SSF51905">
    <property type="entry name" value="FAD/NAD(P)-binding domain"/>
    <property type="match status" value="1"/>
</dbReference>
<dbReference type="Pfam" id="PF13450">
    <property type="entry name" value="NAD_binding_8"/>
    <property type="match status" value="1"/>
</dbReference>
<dbReference type="InterPro" id="IPR036188">
    <property type="entry name" value="FAD/NAD-bd_sf"/>
</dbReference>
<evidence type="ECO:0000313" key="2">
    <source>
        <dbReference type="Proteomes" id="UP000322245"/>
    </source>
</evidence>
<accession>A0A5D3ANP8</accession>
<evidence type="ECO:0008006" key="3">
    <source>
        <dbReference type="Google" id="ProtNLM"/>
    </source>
</evidence>
<name>A0A5D3ANP8_9TREE</name>
<keyword evidence="2" id="KW-1185">Reference proteome</keyword>
<dbReference type="AlphaFoldDB" id="A0A5D3ANP8"/>
<dbReference type="Proteomes" id="UP000322245">
    <property type="component" value="Unassembled WGS sequence"/>
</dbReference>
<dbReference type="EMBL" id="NIDF01000190">
    <property type="protein sequence ID" value="TYJ51751.1"/>
    <property type="molecule type" value="Genomic_DNA"/>
</dbReference>